<dbReference type="GO" id="GO:0004853">
    <property type="term" value="F:uroporphyrinogen decarboxylase activity"/>
    <property type="evidence" value="ECO:0007669"/>
    <property type="project" value="UniProtKB-EC"/>
</dbReference>
<evidence type="ECO:0000259" key="1">
    <source>
        <dbReference type="Pfam" id="PF01208"/>
    </source>
</evidence>
<keyword evidence="2" id="KW-0456">Lyase</keyword>
<dbReference type="InterPro" id="IPR000257">
    <property type="entry name" value="Uroporphyrinogen_deCOase"/>
</dbReference>
<keyword evidence="3" id="KW-1185">Reference proteome</keyword>
<proteinExistence type="predicted"/>
<feature type="domain" description="Uroporphyrinogen decarboxylase (URO-D)" evidence="1">
    <location>
        <begin position="31"/>
        <end position="325"/>
    </location>
</feature>
<dbReference type="RefSeq" id="WP_058439438.1">
    <property type="nucleotide sequence ID" value="NZ_KQ758903.1"/>
</dbReference>
<dbReference type="EC" id="4.1.1.37" evidence="2"/>
<dbReference type="InterPro" id="IPR038071">
    <property type="entry name" value="UROD/MetE-like_sf"/>
</dbReference>
<dbReference type="OrthoDB" id="7375127at2"/>
<sequence length="334" mass="36556">MMTKRDRIKASIEGKAADRSPVGFWRHWPGDDQSPGSLAGVALAFQRRYDLDFIKLPVSSVYCVEDYGITHAYKGSIMGDREYLTRVVVNAGDWLKLEPLDINRGTYGWHLEALKSLIQDKDEHTPVIVTMFHPLAMAAYLSGDDTLIAHLRQHPSAVQAALNALAETSARFARACIELGADGIFLSARFASHELLNAAEYRRFGRPADLKVLNAASKGWFNVLHLHGPHPMVHELADYPVQALNWHDRTSDINLKQAAGCFAGALMGGIEQTLMAQGTPDQIAAQAREAIAAMNGRRLILTPGCTYSLAVPEANLMAVRRAVEELPESSAGSA</sequence>
<dbReference type="GO" id="GO:0006779">
    <property type="term" value="P:porphyrin-containing compound biosynthetic process"/>
    <property type="evidence" value="ECO:0007669"/>
    <property type="project" value="InterPro"/>
</dbReference>
<dbReference type="STRING" id="1217799.DEALK_13040"/>
<name>A0A0W0GIS6_9CHLR</name>
<dbReference type="Pfam" id="PF01208">
    <property type="entry name" value="URO-D"/>
    <property type="match status" value="1"/>
</dbReference>
<organism evidence="2 3">
    <name type="scientific">Dehalogenimonas alkenigignens</name>
    <dbReference type="NCBI Taxonomy" id="1217799"/>
    <lineage>
        <taxon>Bacteria</taxon>
        <taxon>Bacillati</taxon>
        <taxon>Chloroflexota</taxon>
        <taxon>Dehalococcoidia</taxon>
        <taxon>Dehalococcoidales</taxon>
        <taxon>Dehalococcoidaceae</taxon>
        <taxon>Dehalogenimonas</taxon>
    </lineage>
</organism>
<accession>A0A0W0GIS6</accession>
<dbReference type="EMBL" id="LFDV01000002">
    <property type="protein sequence ID" value="KTB48458.1"/>
    <property type="molecule type" value="Genomic_DNA"/>
</dbReference>
<protein>
    <submittedName>
        <fullName evidence="2">Uroporphyrinogen-III decarboxylase</fullName>
        <ecNumber evidence="2">4.1.1.37</ecNumber>
    </submittedName>
</protein>
<reference evidence="2 3" key="1">
    <citation type="submission" date="2015-06" db="EMBL/GenBank/DDBJ databases">
        <title>Genome sequence of the organohalide-respiring Dehalogenimonas alkenigignens type strain (IP3-3T).</title>
        <authorList>
            <person name="Key T.A."/>
            <person name="Richmond D.P."/>
            <person name="Bowman K.S."/>
            <person name="Cho Y.-J."/>
            <person name="Chun J."/>
            <person name="da Costa M.S."/>
            <person name="Rainey F.A."/>
            <person name="Moe W.M."/>
        </authorList>
    </citation>
    <scope>NUCLEOTIDE SEQUENCE [LARGE SCALE GENOMIC DNA]</scope>
    <source>
        <strain evidence="2 3">IP3-3</strain>
    </source>
</reference>
<evidence type="ECO:0000313" key="2">
    <source>
        <dbReference type="EMBL" id="KTB48458.1"/>
    </source>
</evidence>
<dbReference type="AlphaFoldDB" id="A0A0W0GIS6"/>
<gene>
    <name evidence="2" type="ORF">DEALK_13040</name>
</gene>
<dbReference type="InterPro" id="IPR052024">
    <property type="entry name" value="Methanogen_methyltrans"/>
</dbReference>
<comment type="caution">
    <text evidence="2">The sequence shown here is derived from an EMBL/GenBank/DDBJ whole genome shotgun (WGS) entry which is preliminary data.</text>
</comment>
<dbReference type="PANTHER" id="PTHR47099">
    <property type="entry name" value="METHYLCOBAMIDE:COM METHYLTRANSFERASE MTBA"/>
    <property type="match status" value="1"/>
</dbReference>
<dbReference type="Gene3D" id="3.20.20.210">
    <property type="match status" value="1"/>
</dbReference>
<evidence type="ECO:0000313" key="3">
    <source>
        <dbReference type="Proteomes" id="UP000053947"/>
    </source>
</evidence>
<dbReference type="PANTHER" id="PTHR47099:SF1">
    <property type="entry name" value="METHYLCOBAMIDE:COM METHYLTRANSFERASE MTBA"/>
    <property type="match status" value="1"/>
</dbReference>
<dbReference type="Proteomes" id="UP000053947">
    <property type="component" value="Unassembled WGS sequence"/>
</dbReference>
<dbReference type="SUPFAM" id="SSF51726">
    <property type="entry name" value="UROD/MetE-like"/>
    <property type="match status" value="1"/>
</dbReference>